<comment type="caution">
    <text evidence="5">The sequence shown here is derived from an EMBL/GenBank/DDBJ whole genome shotgun (WGS) entry which is preliminary data.</text>
</comment>
<feature type="domain" description="Protein kinase" evidence="4">
    <location>
        <begin position="432"/>
        <end position="699"/>
    </location>
</feature>
<dbReference type="PROSITE" id="PS00108">
    <property type="entry name" value="PROTEIN_KINASE_ST"/>
    <property type="match status" value="1"/>
</dbReference>
<dbReference type="InterPro" id="IPR032675">
    <property type="entry name" value="LRR_dom_sf"/>
</dbReference>
<dbReference type="CDD" id="cd13999">
    <property type="entry name" value="STKc_MAP3K-like"/>
    <property type="match status" value="1"/>
</dbReference>
<dbReference type="SUPFAM" id="SSF56112">
    <property type="entry name" value="Protein kinase-like (PK-like)"/>
    <property type="match status" value="1"/>
</dbReference>
<dbReference type="Gene3D" id="1.10.510.10">
    <property type="entry name" value="Transferase(Phosphotransferase) domain 1"/>
    <property type="match status" value="1"/>
</dbReference>
<evidence type="ECO:0000256" key="1">
    <source>
        <dbReference type="SAM" id="MobiDB-lite"/>
    </source>
</evidence>
<dbReference type="SMART" id="SM00220">
    <property type="entry name" value="S_TKc"/>
    <property type="match status" value="1"/>
</dbReference>
<feature type="compositionally biased region" description="Gly residues" evidence="1">
    <location>
        <begin position="388"/>
        <end position="397"/>
    </location>
</feature>
<dbReference type="SUPFAM" id="SSF52058">
    <property type="entry name" value="L domain-like"/>
    <property type="match status" value="1"/>
</dbReference>
<keyword evidence="3" id="KW-0732">Signal</keyword>
<dbReference type="EMBL" id="SPLM01000151">
    <property type="protein sequence ID" value="TMW54955.1"/>
    <property type="molecule type" value="Genomic_DNA"/>
</dbReference>
<gene>
    <name evidence="5" type="ORF">Poli38472_014726</name>
</gene>
<dbReference type="PANTHER" id="PTHR44329:SF214">
    <property type="entry name" value="PROTEIN KINASE DOMAIN-CONTAINING PROTEIN"/>
    <property type="match status" value="1"/>
</dbReference>
<dbReference type="GO" id="GO:0005524">
    <property type="term" value="F:ATP binding"/>
    <property type="evidence" value="ECO:0007669"/>
    <property type="project" value="InterPro"/>
</dbReference>
<dbReference type="GO" id="GO:0004674">
    <property type="term" value="F:protein serine/threonine kinase activity"/>
    <property type="evidence" value="ECO:0007669"/>
    <property type="project" value="TreeGrafter"/>
</dbReference>
<keyword evidence="6" id="KW-1185">Reference proteome</keyword>
<feature type="transmembrane region" description="Helical" evidence="2">
    <location>
        <begin position="350"/>
        <end position="371"/>
    </location>
</feature>
<dbReference type="Pfam" id="PF07714">
    <property type="entry name" value="PK_Tyr_Ser-Thr"/>
    <property type="match status" value="1"/>
</dbReference>
<feature type="signal peptide" evidence="3">
    <location>
        <begin position="1"/>
        <end position="23"/>
    </location>
</feature>
<feature type="region of interest" description="Disordered" evidence="1">
    <location>
        <begin position="379"/>
        <end position="400"/>
    </location>
</feature>
<dbReference type="AlphaFoldDB" id="A0A8K1C1Y7"/>
<organism evidence="5 6">
    <name type="scientific">Pythium oligandrum</name>
    <name type="common">Mycoparasitic fungus</name>
    <dbReference type="NCBI Taxonomy" id="41045"/>
    <lineage>
        <taxon>Eukaryota</taxon>
        <taxon>Sar</taxon>
        <taxon>Stramenopiles</taxon>
        <taxon>Oomycota</taxon>
        <taxon>Peronosporomycetes</taxon>
        <taxon>Pythiales</taxon>
        <taxon>Pythiaceae</taxon>
        <taxon>Pythium</taxon>
    </lineage>
</organism>
<dbReference type="InterPro" id="IPR008271">
    <property type="entry name" value="Ser/Thr_kinase_AS"/>
</dbReference>
<feature type="chain" id="PRO_5035453872" description="Protein kinase domain-containing protein" evidence="3">
    <location>
        <begin position="24"/>
        <end position="703"/>
    </location>
</feature>
<dbReference type="Proteomes" id="UP000794436">
    <property type="component" value="Unassembled WGS sequence"/>
</dbReference>
<reference evidence="5" key="1">
    <citation type="submission" date="2019-03" db="EMBL/GenBank/DDBJ databases">
        <title>Long read genome sequence of the mycoparasitic Pythium oligandrum ATCC 38472 isolated from sugarbeet rhizosphere.</title>
        <authorList>
            <person name="Gaulin E."/>
        </authorList>
    </citation>
    <scope>NUCLEOTIDE SEQUENCE</scope>
    <source>
        <strain evidence="5">ATCC 38472_TT</strain>
    </source>
</reference>
<sequence>MRPFTRALSLALAASLGLHATTAAECSSLKQNVLTSVGCPAECVDKDVPCVLYAPENTPKCVEMGSSGPCQPDETFVLPGTSEECEVTYQCLDTLVDQTAAKWFLALETTKSANTVTTAFVTQISELTYPQDVRTVQLTGGVATTARGVVKNVSLDTSFFNTPPSVVSFYVTDVNLQKIIEDTKTVPSTWQAIAFNNANLLKVPSVLSGLTLRYVELTKNFFTSFPEMSDPVMKAFESVTTLKLQYNELTDFTTKLPAIETLNLTGNPLGKIPDVIFSLTTLKSLSMRQCNLSNVQLDDTQFTFLDQLQAFDVDLTVTSCDKGYAPKNLTSGVGQVCMPSSESGGGGNGVAIGVGVGAAVLVVCIAAFLGYRRRKNKELASTTRTGKSGDGTLGSGNTGDLTIPLNPESEYGSSSIWSDPDLLAVRVDFRDVEPIKLLSRGGFGEVWLGLYMNENVAIKRLLSDKKTMTDALAFAQEIKVMARLDHPKIVRFIGVAWSNATSIQAITEFMDCGDLRSLLDSSRASSLTWANLKCQIAIDIADALVYLHTLNPKLIHRDLKSRNVLIDAHTGAKLSDFGISRDRASDDRTMTAGVGTARWIAPEVILSGHYTEFADIYSFGVVLSELDSCKTPFHDATNTNGAKMPDVTILQLVSAGKLQPSFTDSCPEPIVRLARACLSFDPAQRPSAIHVSYELRKILKDVL</sequence>
<evidence type="ECO:0000259" key="4">
    <source>
        <dbReference type="PROSITE" id="PS50011"/>
    </source>
</evidence>
<dbReference type="Gene3D" id="3.80.10.10">
    <property type="entry name" value="Ribonuclease Inhibitor"/>
    <property type="match status" value="1"/>
</dbReference>
<name>A0A8K1C1Y7_PYTOL</name>
<proteinExistence type="predicted"/>
<keyword evidence="2" id="KW-0472">Membrane</keyword>
<dbReference type="InterPro" id="IPR000719">
    <property type="entry name" value="Prot_kinase_dom"/>
</dbReference>
<dbReference type="PANTHER" id="PTHR44329">
    <property type="entry name" value="SERINE/THREONINE-PROTEIN KINASE TNNI3K-RELATED"/>
    <property type="match status" value="1"/>
</dbReference>
<dbReference type="InterPro" id="IPR011009">
    <property type="entry name" value="Kinase-like_dom_sf"/>
</dbReference>
<accession>A0A8K1C1Y7</accession>
<evidence type="ECO:0000313" key="5">
    <source>
        <dbReference type="EMBL" id="TMW54955.1"/>
    </source>
</evidence>
<evidence type="ECO:0000256" key="2">
    <source>
        <dbReference type="SAM" id="Phobius"/>
    </source>
</evidence>
<evidence type="ECO:0000313" key="6">
    <source>
        <dbReference type="Proteomes" id="UP000794436"/>
    </source>
</evidence>
<keyword evidence="2" id="KW-1133">Transmembrane helix</keyword>
<evidence type="ECO:0000256" key="3">
    <source>
        <dbReference type="SAM" id="SignalP"/>
    </source>
</evidence>
<dbReference type="InterPro" id="IPR051681">
    <property type="entry name" value="Ser/Thr_Kinases-Pseudokinases"/>
</dbReference>
<protein>
    <recommendedName>
        <fullName evidence="4">Protein kinase domain-containing protein</fullName>
    </recommendedName>
</protein>
<dbReference type="PROSITE" id="PS50011">
    <property type="entry name" value="PROTEIN_KINASE_DOM"/>
    <property type="match status" value="1"/>
</dbReference>
<dbReference type="InterPro" id="IPR001245">
    <property type="entry name" value="Ser-Thr/Tyr_kinase_cat_dom"/>
</dbReference>
<keyword evidence="2" id="KW-0812">Transmembrane</keyword>
<dbReference type="OrthoDB" id="4062651at2759"/>